<accession>A0ABV1IFQ3</accession>
<sequence length="431" mass="47309">MDAALLHEVWATLVCFTTVLLASELTFCLPNLPRRPRFLARAAVAIPVYVALFNSHLLVMPVVGTWLVSLRATLIFAASVAVLWALFDVPLQTALFYGAAGYSVEGILFVIRNARSYFPGLPQLDVVSGKIACGCCCALVLLAVLLVLSARYGKDHQPDVNNAFLLVFVLITHLVVNVLSTWVRVDGLQTGPYAVCSVMCYVLLLMVQFGAFQISSMERERDLERRLFRLRERQQREGQESVEVVNVKFHDLKHQIAALRQMEGGELRERCLSELEHSIEAYDASVHSGDPAVDAILTEKSTRCWSRGIDFSCMVDGGCLVGLGVVDLYTLLGNALDNAIEAAEKVPSWEARVVSVRAWSRGGLAFLCVENSCVGRVALGEDGLPATSKEDPDYHGFGLRSIRDIARRHGGNLTLEPADGRFSLTVLLPMG</sequence>
<name>A0ABV1IFQ3_9ACTN</name>
<dbReference type="GO" id="GO:0005524">
    <property type="term" value="F:ATP binding"/>
    <property type="evidence" value="ECO:0007669"/>
    <property type="project" value="UniProtKB-KW"/>
</dbReference>
<dbReference type="SUPFAM" id="SSF55874">
    <property type="entry name" value="ATPase domain of HSP90 chaperone/DNA topoisomerase II/histidine kinase"/>
    <property type="match status" value="1"/>
</dbReference>
<feature type="domain" description="Sensor histidine kinase NatK-like C-terminal" evidence="2">
    <location>
        <begin position="325"/>
        <end position="429"/>
    </location>
</feature>
<dbReference type="RefSeq" id="WP_349182313.1">
    <property type="nucleotide sequence ID" value="NZ_JBBNGS010000008.1"/>
</dbReference>
<dbReference type="CDD" id="cd16935">
    <property type="entry name" value="HATPase_AgrC-ComD-like"/>
    <property type="match status" value="1"/>
</dbReference>
<keyword evidence="3" id="KW-0067">ATP-binding</keyword>
<feature type="transmembrane region" description="Helical" evidence="1">
    <location>
        <begin position="126"/>
        <end position="148"/>
    </location>
</feature>
<evidence type="ECO:0000259" key="2">
    <source>
        <dbReference type="Pfam" id="PF14501"/>
    </source>
</evidence>
<feature type="transmembrane region" description="Helical" evidence="1">
    <location>
        <begin position="39"/>
        <end position="60"/>
    </location>
</feature>
<feature type="transmembrane region" description="Helical" evidence="1">
    <location>
        <begin position="94"/>
        <end position="114"/>
    </location>
</feature>
<keyword evidence="3" id="KW-0547">Nucleotide-binding</keyword>
<feature type="transmembrane region" description="Helical" evidence="1">
    <location>
        <begin position="66"/>
        <end position="87"/>
    </location>
</feature>
<protein>
    <submittedName>
        <fullName evidence="3">ATP-binding protein</fullName>
    </submittedName>
</protein>
<keyword evidence="1" id="KW-1133">Transmembrane helix</keyword>
<feature type="transmembrane region" description="Helical" evidence="1">
    <location>
        <begin position="191"/>
        <end position="212"/>
    </location>
</feature>
<reference evidence="3 4" key="1">
    <citation type="submission" date="2024-04" db="EMBL/GenBank/DDBJ databases">
        <title>Human intestinal bacterial collection.</title>
        <authorList>
            <person name="Pauvert C."/>
            <person name="Hitch T.C.A."/>
            <person name="Clavel T."/>
        </authorList>
    </citation>
    <scope>NUCLEOTIDE SEQUENCE [LARGE SCALE GENOMIC DNA]</scope>
    <source>
        <strain evidence="3 4">CLA-AA-H197</strain>
    </source>
</reference>
<keyword evidence="1" id="KW-0812">Transmembrane</keyword>
<dbReference type="Proteomes" id="UP001478817">
    <property type="component" value="Unassembled WGS sequence"/>
</dbReference>
<feature type="transmembrane region" description="Helical" evidence="1">
    <location>
        <begin position="160"/>
        <end position="179"/>
    </location>
</feature>
<keyword evidence="4" id="KW-1185">Reference proteome</keyword>
<comment type="caution">
    <text evidence="3">The sequence shown here is derived from an EMBL/GenBank/DDBJ whole genome shotgun (WGS) entry which is preliminary data.</text>
</comment>
<feature type="transmembrane region" description="Helical" evidence="1">
    <location>
        <begin position="6"/>
        <end position="27"/>
    </location>
</feature>
<dbReference type="InterPro" id="IPR036890">
    <property type="entry name" value="HATPase_C_sf"/>
</dbReference>
<evidence type="ECO:0000313" key="3">
    <source>
        <dbReference type="EMBL" id="MEQ2637728.1"/>
    </source>
</evidence>
<organism evidence="3 4">
    <name type="scientific">Paratractidigestivibacter faecalis</name>
    <dbReference type="NCBI Taxonomy" id="2292441"/>
    <lineage>
        <taxon>Bacteria</taxon>
        <taxon>Bacillati</taxon>
        <taxon>Actinomycetota</taxon>
        <taxon>Coriobacteriia</taxon>
        <taxon>Coriobacteriales</taxon>
        <taxon>Atopobiaceae</taxon>
        <taxon>Paratractidigestivibacter</taxon>
    </lineage>
</organism>
<keyword evidence="1" id="KW-0472">Membrane</keyword>
<evidence type="ECO:0000313" key="4">
    <source>
        <dbReference type="Proteomes" id="UP001478817"/>
    </source>
</evidence>
<dbReference type="EMBL" id="JBBNGS010000008">
    <property type="protein sequence ID" value="MEQ2637728.1"/>
    <property type="molecule type" value="Genomic_DNA"/>
</dbReference>
<dbReference type="Gene3D" id="3.30.565.10">
    <property type="entry name" value="Histidine kinase-like ATPase, C-terminal domain"/>
    <property type="match status" value="1"/>
</dbReference>
<gene>
    <name evidence="3" type="ORF">AAAT05_05145</name>
</gene>
<dbReference type="Pfam" id="PF14501">
    <property type="entry name" value="HATPase_c_5"/>
    <property type="match status" value="1"/>
</dbReference>
<dbReference type="InterPro" id="IPR032834">
    <property type="entry name" value="NatK-like_C"/>
</dbReference>
<proteinExistence type="predicted"/>
<evidence type="ECO:0000256" key="1">
    <source>
        <dbReference type="SAM" id="Phobius"/>
    </source>
</evidence>